<dbReference type="InterPro" id="IPR001952">
    <property type="entry name" value="Alkaline_phosphatase"/>
</dbReference>
<evidence type="ECO:0000256" key="2">
    <source>
        <dbReference type="PIRSR" id="PIRSR601952-1"/>
    </source>
</evidence>
<dbReference type="AlphaFoldDB" id="A0A833PIF2"/>
<dbReference type="SUPFAM" id="SSF53649">
    <property type="entry name" value="Alkaline phosphatase-like"/>
    <property type="match status" value="1"/>
</dbReference>
<comment type="similarity">
    <text evidence="4">Belongs to the alkaline phosphatase family.</text>
</comment>
<evidence type="ECO:0000313" key="6">
    <source>
        <dbReference type="EMBL" id="KAF1027782.1"/>
    </source>
</evidence>
<dbReference type="PANTHER" id="PTHR11596:SF5">
    <property type="entry name" value="ALKALINE PHOSPHATASE"/>
    <property type="match status" value="1"/>
</dbReference>
<feature type="binding site" evidence="3">
    <location>
        <position position="316"/>
    </location>
    <ligand>
        <name>Mg(2+)</name>
        <dbReference type="ChEBI" id="CHEBI:18420"/>
    </ligand>
</feature>
<feature type="binding site" evidence="3">
    <location>
        <position position="43"/>
    </location>
    <ligand>
        <name>Zn(2+)</name>
        <dbReference type="ChEBI" id="CHEBI:29105"/>
        <label>2</label>
    </ligand>
</feature>
<dbReference type="GO" id="GO:0004035">
    <property type="term" value="F:alkaline phosphatase activity"/>
    <property type="evidence" value="ECO:0007669"/>
    <property type="project" value="TreeGrafter"/>
</dbReference>
<keyword evidence="3" id="KW-0862">Zinc</keyword>
<keyword evidence="3" id="KW-0479">Metal-binding</keyword>
<feature type="active site" description="Phosphoserine intermediate" evidence="2">
    <location>
        <position position="87"/>
    </location>
</feature>
<keyword evidence="5" id="KW-0732">Signal</keyword>
<dbReference type="EMBL" id="WNDP01000006">
    <property type="protein sequence ID" value="KAF1027782.1"/>
    <property type="molecule type" value="Genomic_DNA"/>
</dbReference>
<accession>A0A833PIF2</accession>
<evidence type="ECO:0000256" key="5">
    <source>
        <dbReference type="SAM" id="SignalP"/>
    </source>
</evidence>
<dbReference type="Proteomes" id="UP000490535">
    <property type="component" value="Unassembled WGS sequence"/>
</dbReference>
<comment type="cofactor">
    <cofactor evidence="3">
        <name>Mg(2+)</name>
        <dbReference type="ChEBI" id="CHEBI:18420"/>
    </cofactor>
    <text evidence="3">Binds 1 Mg(2+) ion.</text>
</comment>
<feature type="binding site" evidence="3">
    <location>
        <position position="325"/>
    </location>
    <ligand>
        <name>Zn(2+)</name>
        <dbReference type="ChEBI" id="CHEBI:29105"/>
        <label>2</label>
    </ligand>
</feature>
<feature type="binding site" evidence="3">
    <location>
        <position position="321"/>
    </location>
    <ligand>
        <name>Zn(2+)</name>
        <dbReference type="ChEBI" id="CHEBI:29105"/>
        <label>2</label>
    </ligand>
</feature>
<name>A0A833PIF2_ACIBZ</name>
<dbReference type="GO" id="GO:0046872">
    <property type="term" value="F:metal ion binding"/>
    <property type="evidence" value="ECO:0007669"/>
    <property type="project" value="UniProtKB-KW"/>
</dbReference>
<feature type="binding site" evidence="3">
    <location>
        <position position="367"/>
    </location>
    <ligand>
        <name>Zn(2+)</name>
        <dbReference type="ChEBI" id="CHEBI:29105"/>
        <label>2</label>
    </ligand>
</feature>
<organism evidence="6 7">
    <name type="scientific">Acinetobacter bereziniae</name>
    <name type="common">Acinetobacter genomosp. 10</name>
    <dbReference type="NCBI Taxonomy" id="106648"/>
    <lineage>
        <taxon>Bacteria</taxon>
        <taxon>Pseudomonadati</taxon>
        <taxon>Pseudomonadota</taxon>
        <taxon>Gammaproteobacteria</taxon>
        <taxon>Moraxellales</taxon>
        <taxon>Moraxellaceae</taxon>
        <taxon>Acinetobacter</taxon>
    </lineage>
</organism>
<feature type="binding site" evidence="3">
    <location>
        <position position="173"/>
    </location>
    <ligand>
        <name>Mg(2+)</name>
        <dbReference type="ChEBI" id="CHEBI:18420"/>
    </ligand>
</feature>
<feature type="binding site" evidence="3">
    <location>
        <position position="43"/>
    </location>
    <ligand>
        <name>Mg(2+)</name>
        <dbReference type="ChEBI" id="CHEBI:18420"/>
    </ligand>
</feature>
<sequence length="509" mass="53533">MSKNINRDKINLGSSMIAATLLLSSMSVQAAGEAKNVIFFLGDGMGPTVVTASRIYAYGESGKLTMDTFSRAVRIKTFSEDGQTTDSAPSMAAYMTGQKTRNEVIGMSPGTVAIEPAAGKAPDGTQVSNAINRCPEPGSNAAAGTPAITILELAKAKGKKVGAITTTELTHATPAATFAHVCNRNAQFEIARQIIPGGAGYNSKLLDGVDVLMGGGRNHFTPYSTSNSRGRIDGRNLLSELSAKGYTVAANKAEMQAAPLNKKYIGLYTATSHLAYDLDRLNGKAPDQPSLAEMTVKSLEMLQAQSGDKGYFLMVEGGRIDHALHGTNAKRSLQDTIAFDNAIKAALDKVKQTDPDLKNTLIVVTADHDHTLTFNGYNARTGKTTSTNPGILGLSYLYAVANTAAAPNRILADGKPHAPALDVNGRNGSVLVFGNGGGPRPTSRVNISEQDAASDDYLQEVGIRMGALGSETHGGGDVMLYAEGAGSSIFKGTRDNTWVFSKLKEAFGF</sequence>
<feature type="binding site" evidence="3">
    <location>
        <position position="473"/>
    </location>
    <ligand>
        <name>Zn(2+)</name>
        <dbReference type="ChEBI" id="CHEBI:29105"/>
        <label>2</label>
    </ligand>
</feature>
<evidence type="ECO:0000313" key="7">
    <source>
        <dbReference type="Proteomes" id="UP000490535"/>
    </source>
</evidence>
<feature type="binding site" evidence="3">
    <location>
        <position position="368"/>
    </location>
    <ligand>
        <name>Zn(2+)</name>
        <dbReference type="ChEBI" id="CHEBI:29105"/>
        <label>2</label>
    </ligand>
</feature>
<comment type="cofactor">
    <cofactor evidence="3">
        <name>Zn(2+)</name>
        <dbReference type="ChEBI" id="CHEBI:29105"/>
    </cofactor>
    <text evidence="3">Binds 2 Zn(2+) ions.</text>
</comment>
<keyword evidence="1" id="KW-0597">Phosphoprotein</keyword>
<evidence type="ECO:0000256" key="1">
    <source>
        <dbReference type="ARBA" id="ARBA00022553"/>
    </source>
</evidence>
<feature type="chain" id="PRO_5032280871" evidence="5">
    <location>
        <begin position="31"/>
        <end position="509"/>
    </location>
</feature>
<evidence type="ECO:0000256" key="4">
    <source>
        <dbReference type="RuleBase" id="RU003946"/>
    </source>
</evidence>
<dbReference type="Gene3D" id="3.40.720.10">
    <property type="entry name" value="Alkaline Phosphatase, subunit A"/>
    <property type="match status" value="1"/>
</dbReference>
<comment type="caution">
    <text evidence="6">The sequence shown here is derived from an EMBL/GenBank/DDBJ whole genome shotgun (WGS) entry which is preliminary data.</text>
</comment>
<dbReference type="InterPro" id="IPR017850">
    <property type="entry name" value="Alkaline_phosphatase_core_sf"/>
</dbReference>
<keyword evidence="3" id="KW-0460">Magnesium</keyword>
<protein>
    <submittedName>
        <fullName evidence="6">Alkaline phosphatase</fullName>
    </submittedName>
</protein>
<feature type="signal peptide" evidence="5">
    <location>
        <begin position="1"/>
        <end position="30"/>
    </location>
</feature>
<dbReference type="SMART" id="SM00098">
    <property type="entry name" value="alkPPc"/>
    <property type="match status" value="1"/>
</dbReference>
<proteinExistence type="inferred from homology"/>
<reference evidence="7" key="1">
    <citation type="journal article" date="2020" name="MBio">
        <title>Horizontal gene transfer to a defensive symbiont with a reduced genome amongst a multipartite beetle microbiome.</title>
        <authorList>
            <person name="Waterworth S.C."/>
            <person name="Florez L.V."/>
            <person name="Rees E.R."/>
            <person name="Hertweck C."/>
            <person name="Kaltenpoth M."/>
            <person name="Kwan J.C."/>
        </authorList>
    </citation>
    <scope>NUCLEOTIDE SEQUENCE [LARGE SCALE GENOMIC DNA]</scope>
</reference>
<gene>
    <name evidence="6" type="primary">phoA_1</name>
    <name evidence="6" type="ORF">GAK29_00423</name>
</gene>
<dbReference type="PRINTS" id="PR00113">
    <property type="entry name" value="ALKPHPHTASE"/>
</dbReference>
<feature type="binding site" evidence="3">
    <location>
        <position position="171"/>
    </location>
    <ligand>
        <name>Mg(2+)</name>
        <dbReference type="ChEBI" id="CHEBI:18420"/>
    </ligand>
</feature>
<dbReference type="PANTHER" id="PTHR11596">
    <property type="entry name" value="ALKALINE PHOSPHATASE"/>
    <property type="match status" value="1"/>
</dbReference>
<dbReference type="CDD" id="cd16012">
    <property type="entry name" value="ALP"/>
    <property type="match status" value="1"/>
</dbReference>
<dbReference type="Pfam" id="PF00245">
    <property type="entry name" value="Alk_phosphatase"/>
    <property type="match status" value="1"/>
</dbReference>
<evidence type="ECO:0000256" key="3">
    <source>
        <dbReference type="PIRSR" id="PIRSR601952-2"/>
    </source>
</evidence>